<dbReference type="SUPFAM" id="SSF53756">
    <property type="entry name" value="UDP-Glycosyltransferase/glycogen phosphorylase"/>
    <property type="match status" value="1"/>
</dbReference>
<evidence type="ECO:0000313" key="1">
    <source>
        <dbReference type="EMBL" id="AUG54647.1"/>
    </source>
</evidence>
<dbReference type="Gene3D" id="3.40.50.2000">
    <property type="entry name" value="Glycogen Phosphorylase B"/>
    <property type="match status" value="1"/>
</dbReference>
<accession>A0ABM6QDN9</accession>
<proteinExistence type="predicted"/>
<sequence length="415" mass="45344">MASSNVHLSRARFTRFKTRQPFEFGLPNVAAGISQKSDGSASYLTRVSSLLRQQVLPRAASVKIVSDEIHLDVLPKPQWTRSFDRKRVLFLIPADALGDCVGMTMFLRAFLAAYPHCKIGLLNTGSASDIFTSLKNTEIFQLFISAHALKRFDFIIDLSEMDGWKDIATAPVDCEGVLCREFDIPPVPLPHKDVAKGNMLQIGILPMASSPLRTLPPEFVAKSIHALRDSAGPTAKITVILNAYQGVKEAYKAALGEDIAQDDHLELVDGFKTIAELVSFIGNCDYVLVADSGPAHITKLAGIPGIGVYSSASSEVLHGRFCNIKAWQSDFRGEYCAAPCGLAKMHATEDGKIGCMGSLAVTKDKLVALPNRRDPALVQRTSTTDPVPCVKHLLTEFDRFEAFLHADFKKQITKA</sequence>
<reference evidence="1 2" key="1">
    <citation type="submission" date="2017-10" db="EMBL/GenBank/DDBJ databases">
        <title>Biodiversity and function of Thalassospira species in the particle-attached aromatic-hydrocarbon-degrading consortia from the surface seawater of the China South Sea.</title>
        <authorList>
            <person name="Dong C."/>
            <person name="Liu R."/>
            <person name="Shao Z."/>
        </authorList>
    </citation>
    <scope>NUCLEOTIDE SEQUENCE [LARGE SCALE GENOMIC DNA]</scope>
    <source>
        <strain evidence="1 2">CSC3H3</strain>
    </source>
</reference>
<dbReference type="EMBL" id="CP024199">
    <property type="protein sequence ID" value="AUG54647.1"/>
    <property type="molecule type" value="Genomic_DNA"/>
</dbReference>
<dbReference type="RefSeq" id="WP_101285912.1">
    <property type="nucleotide sequence ID" value="NZ_CP024199.1"/>
</dbReference>
<protein>
    <submittedName>
        <fullName evidence="1">Heptosyltransferase</fullName>
    </submittedName>
</protein>
<dbReference type="InterPro" id="IPR051199">
    <property type="entry name" value="LPS_LOS_Heptosyltrfase"/>
</dbReference>
<dbReference type="PANTHER" id="PTHR30160">
    <property type="entry name" value="TETRAACYLDISACCHARIDE 4'-KINASE-RELATED"/>
    <property type="match status" value="1"/>
</dbReference>
<gene>
    <name evidence="1" type="ORF">CSC3H3_19435</name>
</gene>
<evidence type="ECO:0000313" key="2">
    <source>
        <dbReference type="Proteomes" id="UP000233458"/>
    </source>
</evidence>
<dbReference type="Proteomes" id="UP000233458">
    <property type="component" value="Chromosome"/>
</dbReference>
<keyword evidence="2" id="KW-1185">Reference proteome</keyword>
<name>A0ABM6QDN9_9PROT</name>
<organism evidence="1 2">
    <name type="scientific">Thalassospira marina</name>
    <dbReference type="NCBI Taxonomy" id="2048283"/>
    <lineage>
        <taxon>Bacteria</taxon>
        <taxon>Pseudomonadati</taxon>
        <taxon>Pseudomonadota</taxon>
        <taxon>Alphaproteobacteria</taxon>
        <taxon>Rhodospirillales</taxon>
        <taxon>Thalassospiraceae</taxon>
        <taxon>Thalassospira</taxon>
    </lineage>
</organism>